<name>A0A0C1Y354_9CYAN</name>
<protein>
    <submittedName>
        <fullName evidence="8">DMT family transporter</fullName>
    </submittedName>
</protein>
<keyword evidence="6" id="KW-0472">Membrane</keyword>
<dbReference type="Pfam" id="PF00892">
    <property type="entry name" value="EamA"/>
    <property type="match status" value="2"/>
</dbReference>
<evidence type="ECO:0000256" key="2">
    <source>
        <dbReference type="ARBA" id="ARBA00007362"/>
    </source>
</evidence>
<dbReference type="InterPro" id="IPR000620">
    <property type="entry name" value="EamA_dom"/>
</dbReference>
<reference evidence="8" key="3">
    <citation type="submission" date="2020-02" db="EMBL/GenBank/DDBJ databases">
        <authorList>
            <person name="Sarangi A.N."/>
            <person name="Ghosh S."/>
            <person name="Mukherjee M."/>
            <person name="Tripathy S."/>
        </authorList>
    </citation>
    <scope>NUCLEOTIDE SEQUENCE</scope>
    <source>
        <strain evidence="8">BDU141951</strain>
    </source>
</reference>
<dbReference type="AlphaFoldDB" id="A0A0C1Y354"/>
<sequence>MDRQRQGFLVSGRVYLIIAVLIFGAANAVTRQLTDLGAAHFVDGHNPVSACNVLFVGNVCALGLLGMLYHRQLRPGVLRQMAGRQWAILTLIAIVGGALVPMLIFTALSITAVNNVVLISQLSAPLALALSAVFLGARVNVAVALGAIVAFVGVALTVLLPTASPDSVETTMGLTIGKGDLLVLVAAVLQAIANLISKISLQTVPLGFFNVYRTLVGTVFFFVATIVLFEPSHFMDVTSPFLWQWMLLYSAVIVVGGQLAWFAGLKKSTASEISLATAFTPIAGVLAAYLILGEVPTVAQYVGGAVIVVGIVLNQIGVQQLNRATPLPKPPTPAAMNDKVLYKGV</sequence>
<evidence type="ECO:0000259" key="7">
    <source>
        <dbReference type="Pfam" id="PF00892"/>
    </source>
</evidence>
<evidence type="ECO:0000256" key="5">
    <source>
        <dbReference type="ARBA" id="ARBA00022989"/>
    </source>
</evidence>
<feature type="domain" description="EamA" evidence="7">
    <location>
        <begin position="12"/>
        <end position="158"/>
    </location>
</feature>
<evidence type="ECO:0000256" key="1">
    <source>
        <dbReference type="ARBA" id="ARBA00004651"/>
    </source>
</evidence>
<evidence type="ECO:0000256" key="4">
    <source>
        <dbReference type="ARBA" id="ARBA00022692"/>
    </source>
</evidence>
<proteinExistence type="inferred from homology"/>
<dbReference type="PANTHER" id="PTHR32322:SF18">
    <property type="entry name" value="S-ADENOSYLMETHIONINE_S-ADENOSYLHOMOCYSTEINE TRANSPORTER"/>
    <property type="match status" value="1"/>
</dbReference>
<keyword evidence="5" id="KW-1133">Transmembrane helix</keyword>
<comment type="caution">
    <text evidence="8">The sequence shown here is derived from an EMBL/GenBank/DDBJ whole genome shotgun (WGS) entry which is preliminary data.</text>
</comment>
<dbReference type="GO" id="GO:0005886">
    <property type="term" value="C:plasma membrane"/>
    <property type="evidence" value="ECO:0007669"/>
    <property type="project" value="UniProtKB-SubCell"/>
</dbReference>
<dbReference type="PANTHER" id="PTHR32322">
    <property type="entry name" value="INNER MEMBRANE TRANSPORTER"/>
    <property type="match status" value="1"/>
</dbReference>
<feature type="domain" description="EamA" evidence="7">
    <location>
        <begin position="178"/>
        <end position="313"/>
    </location>
</feature>
<gene>
    <name evidence="8" type="ORF">QQ91_011085</name>
</gene>
<organism evidence="8">
    <name type="scientific">Lyngbya confervoides BDU141951</name>
    <dbReference type="NCBI Taxonomy" id="1574623"/>
    <lineage>
        <taxon>Bacteria</taxon>
        <taxon>Bacillati</taxon>
        <taxon>Cyanobacteriota</taxon>
        <taxon>Cyanophyceae</taxon>
        <taxon>Oscillatoriophycideae</taxon>
        <taxon>Oscillatoriales</taxon>
        <taxon>Microcoleaceae</taxon>
        <taxon>Lyngbya</taxon>
    </lineage>
</organism>
<dbReference type="InterPro" id="IPR050638">
    <property type="entry name" value="AA-Vitamin_Transporters"/>
</dbReference>
<dbReference type="EMBL" id="JTHE02000003">
    <property type="protein sequence ID" value="NEV67662.1"/>
    <property type="molecule type" value="Genomic_DNA"/>
</dbReference>
<keyword evidence="4" id="KW-0812">Transmembrane</keyword>
<accession>A0A0C1Y354</accession>
<dbReference type="SUPFAM" id="SSF103481">
    <property type="entry name" value="Multidrug resistance efflux transporter EmrE"/>
    <property type="match status" value="2"/>
</dbReference>
<evidence type="ECO:0000256" key="3">
    <source>
        <dbReference type="ARBA" id="ARBA00022475"/>
    </source>
</evidence>
<keyword evidence="3" id="KW-1003">Cell membrane</keyword>
<comment type="subcellular location">
    <subcellularLocation>
        <location evidence="1">Cell membrane</location>
        <topology evidence="1">Multi-pass membrane protein</topology>
    </subcellularLocation>
</comment>
<evidence type="ECO:0000256" key="6">
    <source>
        <dbReference type="ARBA" id="ARBA00023136"/>
    </source>
</evidence>
<comment type="similarity">
    <text evidence="2">Belongs to the EamA transporter family.</text>
</comment>
<dbReference type="InterPro" id="IPR037185">
    <property type="entry name" value="EmrE-like"/>
</dbReference>
<reference evidence="8" key="1">
    <citation type="submission" date="2014-11" db="EMBL/GenBank/DDBJ databases">
        <authorList>
            <person name="Malar M.C."/>
            <person name="Sen D."/>
            <person name="Tripathy S."/>
        </authorList>
    </citation>
    <scope>NUCLEOTIDE SEQUENCE</scope>
    <source>
        <strain evidence="8">BDU141951</strain>
    </source>
</reference>
<evidence type="ECO:0000313" key="8">
    <source>
        <dbReference type="EMBL" id="NEV67662.1"/>
    </source>
</evidence>
<reference evidence="8" key="2">
    <citation type="journal article" date="2015" name="Genome Announc.">
        <title>Draft Genome Sequence of Filamentous Marine Cyanobacterium Lyngbya confervoides Strain BDU141951.</title>
        <authorList>
            <person name="Chandrababunaidu M.M."/>
            <person name="Sen D."/>
            <person name="Tripathy S."/>
        </authorList>
    </citation>
    <scope>NUCLEOTIDE SEQUENCE</scope>
    <source>
        <strain evidence="8">BDU141951</strain>
    </source>
</reference>